<dbReference type="SUPFAM" id="SSF56112">
    <property type="entry name" value="Protein kinase-like (PK-like)"/>
    <property type="match status" value="1"/>
</dbReference>
<organism evidence="2 3">
    <name type="scientific">Thermothielavioides terrestris</name>
    <dbReference type="NCBI Taxonomy" id="2587410"/>
    <lineage>
        <taxon>Eukaryota</taxon>
        <taxon>Fungi</taxon>
        <taxon>Dikarya</taxon>
        <taxon>Ascomycota</taxon>
        <taxon>Pezizomycotina</taxon>
        <taxon>Sordariomycetes</taxon>
        <taxon>Sordariomycetidae</taxon>
        <taxon>Sordariales</taxon>
        <taxon>Chaetomiaceae</taxon>
        <taxon>Thermothielavioides</taxon>
    </lineage>
</organism>
<evidence type="ECO:0000313" key="2">
    <source>
        <dbReference type="EMBL" id="SPQ24570.1"/>
    </source>
</evidence>
<reference evidence="2 3" key="1">
    <citation type="submission" date="2018-04" db="EMBL/GenBank/DDBJ databases">
        <authorList>
            <person name="Huttner S."/>
            <person name="Dainat J."/>
        </authorList>
    </citation>
    <scope>NUCLEOTIDE SEQUENCE [LARGE SCALE GENOMIC DNA]</scope>
</reference>
<proteinExistence type="predicted"/>
<dbReference type="EMBL" id="OUUZ01000013">
    <property type="protein sequence ID" value="SPQ24570.1"/>
    <property type="molecule type" value="Genomic_DNA"/>
</dbReference>
<sequence length="517" mass="57814">MSAELGLAVAAAVDLCLNYGKKLIDLYRTIKGAHDEVESTLLRLESSWNKTKIQLRVMRSLSAKLDVDHVRIQEQLLEKLTRTLSAALVKLESVIGTESKGYEPTAFKAMKYAFLHRSIQQTVSELRDWQNEYDPTWFLVVLIHDKLVDTVLEQPRFSSAPGSSPASAVSHLRRLRNGATDNEIHVNLESEDFDLSKASTLKYTTTKLLFKGAGTSEKAFLIDTLSCRNYVDVAKARREAENLAKRLKVIDTKTSGLLRCQGLVKSSTAGAKELSHIHFVFRMPAPPATSLREELLRPSGVSLSRILHIAQCLAKAVSFIHVCDFVHKNIRPETILTFPRDDAASPYGSAYLLGFDGFRDVDNQTLKAGDTAPERNLYRHPSRQGLDVQAAYVMQHDIYALGVCLLEIGLWTSFVAYDYYGHPQIASENLGHDTIELCLCGPPQDREKVKEHLVMLAREKLPLRMGDKYARVVLHCLTALDPDNSTFNCETMRDEDGVVVGVRFIEKVLLALSDISL</sequence>
<dbReference type="Gene3D" id="1.10.510.10">
    <property type="entry name" value="Transferase(Phosphotransferase) domain 1"/>
    <property type="match status" value="1"/>
</dbReference>
<accession>A0A446BQ61</accession>
<evidence type="ECO:0000313" key="3">
    <source>
        <dbReference type="Proteomes" id="UP000289323"/>
    </source>
</evidence>
<dbReference type="GO" id="GO:0005524">
    <property type="term" value="F:ATP binding"/>
    <property type="evidence" value="ECO:0007669"/>
    <property type="project" value="InterPro"/>
</dbReference>
<protein>
    <submittedName>
        <fullName evidence="2">B9b558d2-2ab2-47c5-bbe5-d8c5ea359f67</fullName>
    </submittedName>
</protein>
<feature type="domain" description="Protein kinase" evidence="1">
    <location>
        <begin position="169"/>
        <end position="505"/>
    </location>
</feature>
<gene>
    <name evidence="2" type="ORF">TT172_LOCUS6989</name>
</gene>
<dbReference type="PANTHER" id="PTHR37542:SF1">
    <property type="entry name" value="PRION-INHIBITION AND PROPAGATION HELO DOMAIN-CONTAINING PROTEIN"/>
    <property type="match status" value="1"/>
</dbReference>
<dbReference type="InterPro" id="IPR011009">
    <property type="entry name" value="Kinase-like_dom_sf"/>
</dbReference>
<name>A0A446BQ61_9PEZI</name>
<dbReference type="AlphaFoldDB" id="A0A446BQ61"/>
<evidence type="ECO:0000259" key="1">
    <source>
        <dbReference type="PROSITE" id="PS50011"/>
    </source>
</evidence>
<dbReference type="PANTHER" id="PTHR37542">
    <property type="entry name" value="HELO DOMAIN-CONTAINING PROTEIN-RELATED"/>
    <property type="match status" value="1"/>
</dbReference>
<dbReference type="GO" id="GO:0004672">
    <property type="term" value="F:protein kinase activity"/>
    <property type="evidence" value="ECO:0007669"/>
    <property type="project" value="InterPro"/>
</dbReference>
<dbReference type="PROSITE" id="PS50011">
    <property type="entry name" value="PROTEIN_KINASE_DOM"/>
    <property type="match status" value="1"/>
</dbReference>
<dbReference type="Proteomes" id="UP000289323">
    <property type="component" value="Unassembled WGS sequence"/>
</dbReference>
<dbReference type="InterPro" id="IPR000719">
    <property type="entry name" value="Prot_kinase_dom"/>
</dbReference>